<sequence>MGLLGLGMFTSALAQKSVGLSWGTGHLQRQDLSFSSMKHSTISPLNLTGTFNYQNSFQEHLIQIGFATYSPSLVEPFTFYTEGGDSSTSYRHNFKQLNLGYTFLYTIYENGNLKVKAGLNQENRLIASEYYYAISSSFSYYFSFGVNAAVKAEYAWKEENKFTLMGRASLFAFNARSPYLGIDDHYLEDNYSHKSFNAFLNYISNARFQSLGKYQYLDILMVYDRTLNDKWSFNASYQLGLNFNQSPTHFASVLNVLYLGMNYTL</sequence>
<accession>A0A1I6XMZ7</accession>
<organism evidence="1 2">
    <name type="scientific">Lishizhenia tianjinensis</name>
    <dbReference type="NCBI Taxonomy" id="477690"/>
    <lineage>
        <taxon>Bacteria</taxon>
        <taxon>Pseudomonadati</taxon>
        <taxon>Bacteroidota</taxon>
        <taxon>Flavobacteriia</taxon>
        <taxon>Flavobacteriales</taxon>
        <taxon>Crocinitomicaceae</taxon>
        <taxon>Lishizhenia</taxon>
    </lineage>
</organism>
<dbReference type="AlphaFoldDB" id="A0A1I6XMZ7"/>
<dbReference type="STRING" id="477690.SAMN05216474_0319"/>
<proteinExistence type="predicted"/>
<protein>
    <recommendedName>
        <fullName evidence="3">DUF3078 domain-containing protein</fullName>
    </recommendedName>
</protein>
<keyword evidence="2" id="KW-1185">Reference proteome</keyword>
<gene>
    <name evidence="1" type="ORF">SAMN05216474_0319</name>
</gene>
<evidence type="ECO:0000313" key="1">
    <source>
        <dbReference type="EMBL" id="SFT39546.1"/>
    </source>
</evidence>
<evidence type="ECO:0008006" key="3">
    <source>
        <dbReference type="Google" id="ProtNLM"/>
    </source>
</evidence>
<dbReference type="EMBL" id="FPAS01000001">
    <property type="protein sequence ID" value="SFT39546.1"/>
    <property type="molecule type" value="Genomic_DNA"/>
</dbReference>
<reference evidence="1 2" key="1">
    <citation type="submission" date="2016-10" db="EMBL/GenBank/DDBJ databases">
        <authorList>
            <person name="de Groot N.N."/>
        </authorList>
    </citation>
    <scope>NUCLEOTIDE SEQUENCE [LARGE SCALE GENOMIC DNA]</scope>
    <source>
        <strain evidence="1 2">CGMCC 1.7005</strain>
    </source>
</reference>
<name>A0A1I6XMZ7_9FLAO</name>
<evidence type="ECO:0000313" key="2">
    <source>
        <dbReference type="Proteomes" id="UP000236454"/>
    </source>
</evidence>
<dbReference type="Proteomes" id="UP000236454">
    <property type="component" value="Unassembled WGS sequence"/>
</dbReference>